<sequence>MTVRDEAHRLLDEVPEERLADAVDLLQKLWADATKPQPSRRRFRTTAAFDDEPDLGARAKEIVREGWDGRRTA</sequence>
<dbReference type="AlphaFoldDB" id="A0AA41UBN3"/>
<evidence type="ECO:0000313" key="1">
    <source>
        <dbReference type="EMBL" id="MCF4121274.1"/>
    </source>
</evidence>
<keyword evidence="2" id="KW-1185">Reference proteome</keyword>
<accession>A0AA41UBN3</accession>
<organism evidence="1 2">
    <name type="scientific">Antribacter soli</name>
    <dbReference type="NCBI Taxonomy" id="2910976"/>
    <lineage>
        <taxon>Bacteria</taxon>
        <taxon>Bacillati</taxon>
        <taxon>Actinomycetota</taxon>
        <taxon>Actinomycetes</taxon>
        <taxon>Micrococcales</taxon>
        <taxon>Promicromonosporaceae</taxon>
        <taxon>Antribacter</taxon>
    </lineage>
</organism>
<gene>
    <name evidence="1" type="ORF">L1785_09795</name>
</gene>
<dbReference type="EMBL" id="JAKGSG010000029">
    <property type="protein sequence ID" value="MCF4121274.1"/>
    <property type="molecule type" value="Genomic_DNA"/>
</dbReference>
<dbReference type="Proteomes" id="UP001165405">
    <property type="component" value="Unassembled WGS sequence"/>
</dbReference>
<reference evidence="1" key="1">
    <citation type="submission" date="2022-01" db="EMBL/GenBank/DDBJ databases">
        <title>Antribacter sp. nov., isolated from Guizhou of China.</title>
        <authorList>
            <person name="Chengliang C."/>
            <person name="Ya Z."/>
        </authorList>
    </citation>
    <scope>NUCLEOTIDE SEQUENCE</scope>
    <source>
        <strain evidence="1">KLBMP 9083</strain>
    </source>
</reference>
<comment type="caution">
    <text evidence="1">The sequence shown here is derived from an EMBL/GenBank/DDBJ whole genome shotgun (WGS) entry which is preliminary data.</text>
</comment>
<evidence type="ECO:0000313" key="2">
    <source>
        <dbReference type="Proteomes" id="UP001165405"/>
    </source>
</evidence>
<name>A0AA41UBN3_9MICO</name>
<protein>
    <submittedName>
        <fullName evidence="1">Uncharacterized protein</fullName>
    </submittedName>
</protein>
<dbReference type="RefSeq" id="WP_236089074.1">
    <property type="nucleotide sequence ID" value="NZ_JAKGSG010000029.1"/>
</dbReference>
<proteinExistence type="predicted"/>